<protein>
    <submittedName>
        <fullName evidence="1">Uncharacterized protein</fullName>
    </submittedName>
</protein>
<dbReference type="Proteomes" id="UP000184241">
    <property type="component" value="Unassembled WGS sequence"/>
</dbReference>
<dbReference type="AlphaFoldDB" id="A0A1M6DQL3"/>
<sequence length="135" mass="15449">MNILKEIFKKLSIIEGFYDYIRIVDPINKLVFDSDSLEYSNIPCYKHFENESPCKNCVCSKALTNNNLFAKLENKGKEVLLILSCPINIDDSIYIVEIFKSLNRDMSNKLPNFKSIVDKLNDTTVNGIFGNNNSL</sequence>
<proteinExistence type="predicted"/>
<evidence type="ECO:0000313" key="1">
    <source>
        <dbReference type="EMBL" id="SHI75517.1"/>
    </source>
</evidence>
<gene>
    <name evidence="1" type="ORF">SAMN02745941_04293</name>
</gene>
<accession>A0A1M6DQL3</accession>
<name>A0A1M6DQL3_9CLOT</name>
<evidence type="ECO:0000313" key="2">
    <source>
        <dbReference type="Proteomes" id="UP000184241"/>
    </source>
</evidence>
<reference evidence="1 2" key="1">
    <citation type="submission" date="2016-11" db="EMBL/GenBank/DDBJ databases">
        <authorList>
            <person name="Jaros S."/>
            <person name="Januszkiewicz K."/>
            <person name="Wedrychowicz H."/>
        </authorList>
    </citation>
    <scope>NUCLEOTIDE SEQUENCE [LARGE SCALE GENOMIC DNA]</scope>
    <source>
        <strain evidence="1 2">DSM 6191</strain>
    </source>
</reference>
<dbReference type="EMBL" id="FQXU01000019">
    <property type="protein sequence ID" value="SHI75517.1"/>
    <property type="molecule type" value="Genomic_DNA"/>
</dbReference>
<organism evidence="1 2">
    <name type="scientific">Clostridium intestinale DSM 6191</name>
    <dbReference type="NCBI Taxonomy" id="1121320"/>
    <lineage>
        <taxon>Bacteria</taxon>
        <taxon>Bacillati</taxon>
        <taxon>Bacillota</taxon>
        <taxon>Clostridia</taxon>
        <taxon>Eubacteriales</taxon>
        <taxon>Clostridiaceae</taxon>
        <taxon>Clostridium</taxon>
    </lineage>
</organism>
<dbReference type="RefSeq" id="WP_073022604.1">
    <property type="nucleotide sequence ID" value="NZ_FQXU01000019.1"/>
</dbReference>